<proteinExistence type="predicted"/>
<dbReference type="PATRIC" id="fig|1461581.3.peg.2715"/>
<gene>
    <name evidence="2" type="ORF">BN1049_02757</name>
</gene>
<organism evidence="2">
    <name type="scientific">Pseudomonas saudimassiliensis</name>
    <dbReference type="NCBI Taxonomy" id="1461581"/>
    <lineage>
        <taxon>Bacteria</taxon>
        <taxon>Pseudomonadati</taxon>
        <taxon>Pseudomonadota</taxon>
        <taxon>Gammaproteobacteria</taxon>
        <taxon>Pseudomonadales</taxon>
        <taxon>Pseudomonadaceae</taxon>
        <taxon>Pseudomonas</taxon>
    </lineage>
</organism>
<dbReference type="InterPro" id="IPR007332">
    <property type="entry name" value="DUF411"/>
</dbReference>
<keyword evidence="1" id="KW-0732">Signal</keyword>
<feature type="signal peptide" evidence="1">
    <location>
        <begin position="1"/>
        <end position="21"/>
    </location>
</feature>
<evidence type="ECO:0000256" key="1">
    <source>
        <dbReference type="SAM" id="SignalP"/>
    </source>
</evidence>
<dbReference type="EMBL" id="LK391969">
    <property type="protein sequence ID" value="CEF27797.1"/>
    <property type="molecule type" value="Genomic_DNA"/>
</dbReference>
<dbReference type="RefSeq" id="WP_044500827.1">
    <property type="nucleotide sequence ID" value="NZ_LK391969.1"/>
</dbReference>
<dbReference type="EMBL" id="LM997413">
    <property type="protein sequence ID" value="CEA06372.1"/>
    <property type="molecule type" value="Genomic_DNA"/>
</dbReference>
<dbReference type="Pfam" id="PF04214">
    <property type="entry name" value="DUF411"/>
    <property type="match status" value="1"/>
</dbReference>
<name>A0A078MLQ4_9PSED</name>
<dbReference type="AlphaFoldDB" id="A0A078MLQ4"/>
<evidence type="ECO:0000313" key="2">
    <source>
        <dbReference type="EMBL" id="CEA06372.1"/>
    </source>
</evidence>
<accession>A0A078MLQ4</accession>
<reference evidence="2" key="1">
    <citation type="submission" date="2014-07" db="EMBL/GenBank/DDBJ databases">
        <authorList>
            <person name="Urmite Genomes Urmite Genomes"/>
        </authorList>
    </citation>
    <scope>NUCLEOTIDE SEQUENCE</scope>
    <source>
        <strain evidence="2">12M76_air</strain>
    </source>
</reference>
<sequence>MRKSVRFIALAALLAGGMAQAADSLVIDVHRDANCGCCKDWIKHLESNGFTVNDHVEANMAELKQEVGVPPRLGSCHTALINGQFVEGHVPAAQVMELKERPDLLGIAVPGMPVGSPGMEYGDRQDPYQVVGLTKAGELEVVAEYPGN</sequence>
<feature type="chain" id="PRO_5007378025" evidence="1">
    <location>
        <begin position="22"/>
        <end position="148"/>
    </location>
</feature>
<dbReference type="OrthoDB" id="14727at2"/>
<protein>
    <submittedName>
        <fullName evidence="2">Putative metal-binding protein</fullName>
    </submittedName>
</protein>